<dbReference type="EMBL" id="JH767134">
    <property type="protein sequence ID" value="EQC41329.1"/>
    <property type="molecule type" value="Genomic_DNA"/>
</dbReference>
<dbReference type="GO" id="GO:0016020">
    <property type="term" value="C:membrane"/>
    <property type="evidence" value="ECO:0007669"/>
    <property type="project" value="TreeGrafter"/>
</dbReference>
<gene>
    <name evidence="2" type="ORF">SDRG_01303</name>
</gene>
<proteinExistence type="predicted"/>
<evidence type="ECO:0000256" key="1">
    <source>
        <dbReference type="SAM" id="Phobius"/>
    </source>
</evidence>
<dbReference type="InterPro" id="IPR022127">
    <property type="entry name" value="STIMATE/YPL162C"/>
</dbReference>
<keyword evidence="1" id="KW-0812">Transmembrane</keyword>
<dbReference type="RefSeq" id="XP_008605043.1">
    <property type="nucleotide sequence ID" value="XM_008606821.1"/>
</dbReference>
<dbReference type="STRING" id="1156394.T0QT26"/>
<dbReference type="OrthoDB" id="431202at2759"/>
<keyword evidence="1" id="KW-1133">Transmembrane helix</keyword>
<feature type="transmembrane region" description="Helical" evidence="1">
    <location>
        <begin position="132"/>
        <end position="156"/>
    </location>
</feature>
<evidence type="ECO:0000313" key="3">
    <source>
        <dbReference type="Proteomes" id="UP000030762"/>
    </source>
</evidence>
<feature type="transmembrane region" description="Helical" evidence="1">
    <location>
        <begin position="12"/>
        <end position="30"/>
    </location>
</feature>
<dbReference type="GeneID" id="19942030"/>
<sequence>MPQRCELLSGPQTYLVQVVLFVIALTSLWYKRHVERPKRSLEIWALDVGKQGIGAVVGHFTNILIAISLPPVTDQCVWYFLNFVTDCTLGMLIALSLLKFQQELAVSLNWHAIQDSGDYGNPPSYRIWGIQLVAWLSIIVFSKGIVTSVLIATAGPLGAIGNALFSPLAMHPMSELVVVMIICPSFLNVMQFWIQDSFLKRDTPLYARSTSSKMKPAGMDPSLQISLLQA</sequence>
<accession>T0QT26</accession>
<dbReference type="Proteomes" id="UP000030762">
    <property type="component" value="Unassembled WGS sequence"/>
</dbReference>
<dbReference type="OMA" id="WPECEGL"/>
<organism evidence="2 3">
    <name type="scientific">Saprolegnia diclina (strain VS20)</name>
    <dbReference type="NCBI Taxonomy" id="1156394"/>
    <lineage>
        <taxon>Eukaryota</taxon>
        <taxon>Sar</taxon>
        <taxon>Stramenopiles</taxon>
        <taxon>Oomycota</taxon>
        <taxon>Saprolegniomycetes</taxon>
        <taxon>Saprolegniales</taxon>
        <taxon>Saprolegniaceae</taxon>
        <taxon>Saprolegnia</taxon>
    </lineage>
</organism>
<dbReference type="AlphaFoldDB" id="T0QT26"/>
<dbReference type="Pfam" id="PF12400">
    <property type="entry name" value="STIMATE"/>
    <property type="match status" value="1"/>
</dbReference>
<dbReference type="InParanoid" id="T0QT26"/>
<keyword evidence="3" id="KW-1185">Reference proteome</keyword>
<keyword evidence="1" id="KW-0472">Membrane</keyword>
<evidence type="ECO:0000313" key="2">
    <source>
        <dbReference type="EMBL" id="EQC41329.1"/>
    </source>
</evidence>
<dbReference type="eggNOG" id="ENOG502RZRJ">
    <property type="taxonomic scope" value="Eukaryota"/>
</dbReference>
<dbReference type="PANTHER" id="PTHR31735">
    <property type="entry name" value="VACUOLAR MEMBRANE PROTEIN YPL162C"/>
    <property type="match status" value="1"/>
</dbReference>
<protein>
    <submittedName>
        <fullName evidence="2">Uncharacterized protein</fullName>
    </submittedName>
</protein>
<feature type="transmembrane region" description="Helical" evidence="1">
    <location>
        <begin position="176"/>
        <end position="194"/>
    </location>
</feature>
<name>T0QT26_SAPDV</name>
<dbReference type="VEuPathDB" id="FungiDB:SDRG_01303"/>
<dbReference type="PANTHER" id="PTHR31735:SF1">
    <property type="entry name" value="VACUOLAR MEMBRANE PROTEIN YPL162C"/>
    <property type="match status" value="1"/>
</dbReference>
<reference evidence="2 3" key="1">
    <citation type="submission" date="2012-04" db="EMBL/GenBank/DDBJ databases">
        <title>The Genome Sequence of Saprolegnia declina VS20.</title>
        <authorList>
            <consortium name="The Broad Institute Genome Sequencing Platform"/>
            <person name="Russ C."/>
            <person name="Nusbaum C."/>
            <person name="Tyler B."/>
            <person name="van West P."/>
            <person name="Dieguez-Uribeondo J."/>
            <person name="de Bruijn I."/>
            <person name="Tripathy S."/>
            <person name="Jiang R."/>
            <person name="Young S.K."/>
            <person name="Zeng Q."/>
            <person name="Gargeya S."/>
            <person name="Fitzgerald M."/>
            <person name="Haas B."/>
            <person name="Abouelleil A."/>
            <person name="Alvarado L."/>
            <person name="Arachchi H.M."/>
            <person name="Berlin A."/>
            <person name="Chapman S.B."/>
            <person name="Goldberg J."/>
            <person name="Griggs A."/>
            <person name="Gujja S."/>
            <person name="Hansen M."/>
            <person name="Howarth C."/>
            <person name="Imamovic A."/>
            <person name="Larimer J."/>
            <person name="McCowen C."/>
            <person name="Montmayeur A."/>
            <person name="Murphy C."/>
            <person name="Neiman D."/>
            <person name="Pearson M."/>
            <person name="Priest M."/>
            <person name="Roberts A."/>
            <person name="Saif S."/>
            <person name="Shea T."/>
            <person name="Sisk P."/>
            <person name="Sykes S."/>
            <person name="Wortman J."/>
            <person name="Nusbaum C."/>
            <person name="Birren B."/>
        </authorList>
    </citation>
    <scope>NUCLEOTIDE SEQUENCE [LARGE SCALE GENOMIC DNA]</scope>
    <source>
        <strain evidence="2 3">VS20</strain>
    </source>
</reference>